<gene>
    <name evidence="1" type="ORF">MILVUS5_LOCUS7355</name>
</gene>
<reference evidence="1" key="1">
    <citation type="submission" date="2023-10" db="EMBL/GenBank/DDBJ databases">
        <authorList>
            <person name="Rodriguez Cubillos JULIANA M."/>
            <person name="De Vega J."/>
        </authorList>
    </citation>
    <scope>NUCLEOTIDE SEQUENCE</scope>
</reference>
<protein>
    <submittedName>
        <fullName evidence="1">Uncharacterized protein</fullName>
    </submittedName>
</protein>
<dbReference type="Proteomes" id="UP001177021">
    <property type="component" value="Unassembled WGS sequence"/>
</dbReference>
<keyword evidence="2" id="KW-1185">Reference proteome</keyword>
<evidence type="ECO:0000313" key="1">
    <source>
        <dbReference type="EMBL" id="CAJ2636935.1"/>
    </source>
</evidence>
<accession>A0ACB0IYH1</accession>
<organism evidence="1 2">
    <name type="scientific">Trifolium pratense</name>
    <name type="common">Red clover</name>
    <dbReference type="NCBI Taxonomy" id="57577"/>
    <lineage>
        <taxon>Eukaryota</taxon>
        <taxon>Viridiplantae</taxon>
        <taxon>Streptophyta</taxon>
        <taxon>Embryophyta</taxon>
        <taxon>Tracheophyta</taxon>
        <taxon>Spermatophyta</taxon>
        <taxon>Magnoliopsida</taxon>
        <taxon>eudicotyledons</taxon>
        <taxon>Gunneridae</taxon>
        <taxon>Pentapetalae</taxon>
        <taxon>rosids</taxon>
        <taxon>fabids</taxon>
        <taxon>Fabales</taxon>
        <taxon>Fabaceae</taxon>
        <taxon>Papilionoideae</taxon>
        <taxon>50 kb inversion clade</taxon>
        <taxon>NPAAA clade</taxon>
        <taxon>Hologalegina</taxon>
        <taxon>IRL clade</taxon>
        <taxon>Trifolieae</taxon>
        <taxon>Trifolium</taxon>
    </lineage>
</organism>
<proteinExistence type="predicted"/>
<dbReference type="EMBL" id="CASHSV030000013">
    <property type="protein sequence ID" value="CAJ2636935.1"/>
    <property type="molecule type" value="Genomic_DNA"/>
</dbReference>
<sequence length="511" mass="58401">MLPQTLVNPEFLFLTIFILINLLVTIFLHSKLHKKNGRKNPPGPKPLPIIGHLHMLGKLPHRTLQSLSQKYGPIMSLKLGQVQTIVVSSSQIAELFLKTHDSIFSSRPKTFASSYFSYGRKGIVFTEYGDYWRNMRKLCNIQLLHTSKVEMFAPLRKVEVGLLIKSLRKSATLHEVVHVSKVVAELIENINYKMILGRSKDDKFDLKELVHEELTLIGMFDLADYLPWLRPFDLQGIERRCKKAGKQLDEFLEYIIKEHENPSIEEQKGHNNKDFVDILLSLMNQPIDSKDKKYDIDRTNIKALIMDMISAAIDTTAVATNWALSLLLKHPNAMKKLQHELENVVGMNRQVEESDLANLPYLSMVMKETLRLFPVGPLGAPHVCLQDVVVDGYYIKKNTTVLINLWTIGRDTKVWSDNAEMFCPERFKDSNVDLRGHNFQLIPFSSGRRSCPGMEMGLTSSKLVVAQLMHCFDWELPYGMSPDNLDMSEKFELTIPKSQPLLAVPTFRLVA</sequence>
<comment type="caution">
    <text evidence="1">The sequence shown here is derived from an EMBL/GenBank/DDBJ whole genome shotgun (WGS) entry which is preliminary data.</text>
</comment>
<evidence type="ECO:0000313" key="2">
    <source>
        <dbReference type="Proteomes" id="UP001177021"/>
    </source>
</evidence>
<name>A0ACB0IYH1_TRIPR</name>